<reference evidence="2" key="1">
    <citation type="journal article" date="2023" name="Mol. Biol. Evol.">
        <title>Third-Generation Sequencing Reveals the Adaptive Role of the Epigenome in Three Deep-Sea Polychaetes.</title>
        <authorList>
            <person name="Perez M."/>
            <person name="Aroh O."/>
            <person name="Sun Y."/>
            <person name="Lan Y."/>
            <person name="Juniper S.K."/>
            <person name="Young C.R."/>
            <person name="Angers B."/>
            <person name="Qian P.Y."/>
        </authorList>
    </citation>
    <scope>NUCLEOTIDE SEQUENCE</scope>
    <source>
        <strain evidence="2">P08H-3</strain>
    </source>
</reference>
<evidence type="ECO:0000313" key="3">
    <source>
        <dbReference type="Proteomes" id="UP001208570"/>
    </source>
</evidence>
<proteinExistence type="predicted"/>
<evidence type="ECO:0000313" key="2">
    <source>
        <dbReference type="EMBL" id="KAK2149769.1"/>
    </source>
</evidence>
<dbReference type="Proteomes" id="UP001208570">
    <property type="component" value="Unassembled WGS sequence"/>
</dbReference>
<sequence length="69" mass="8138">MVLNTWQKEYQIAAPWSVEDGIDLYRSKYQREASDIIHIYHYYGEQERSSTGPAFLERDKRDSNLGPVD</sequence>
<comment type="caution">
    <text evidence="2">The sequence shown here is derived from an EMBL/GenBank/DDBJ whole genome shotgun (WGS) entry which is preliminary data.</text>
</comment>
<evidence type="ECO:0000256" key="1">
    <source>
        <dbReference type="SAM" id="MobiDB-lite"/>
    </source>
</evidence>
<gene>
    <name evidence="2" type="ORF">LSH36_437g03000</name>
</gene>
<protein>
    <submittedName>
        <fullName evidence="2">Uncharacterized protein</fullName>
    </submittedName>
</protein>
<accession>A0AAD9N0I9</accession>
<organism evidence="2 3">
    <name type="scientific">Paralvinella palmiformis</name>
    <dbReference type="NCBI Taxonomy" id="53620"/>
    <lineage>
        <taxon>Eukaryota</taxon>
        <taxon>Metazoa</taxon>
        <taxon>Spiralia</taxon>
        <taxon>Lophotrochozoa</taxon>
        <taxon>Annelida</taxon>
        <taxon>Polychaeta</taxon>
        <taxon>Sedentaria</taxon>
        <taxon>Canalipalpata</taxon>
        <taxon>Terebellida</taxon>
        <taxon>Terebelliformia</taxon>
        <taxon>Alvinellidae</taxon>
        <taxon>Paralvinella</taxon>
    </lineage>
</organism>
<name>A0AAD9N0I9_9ANNE</name>
<dbReference type="AlphaFoldDB" id="A0AAD9N0I9"/>
<dbReference type="EMBL" id="JAODUP010000437">
    <property type="protein sequence ID" value="KAK2149769.1"/>
    <property type="molecule type" value="Genomic_DNA"/>
</dbReference>
<keyword evidence="3" id="KW-1185">Reference proteome</keyword>
<feature type="region of interest" description="Disordered" evidence="1">
    <location>
        <begin position="46"/>
        <end position="69"/>
    </location>
</feature>